<feature type="region of interest" description="Disordered" evidence="1">
    <location>
        <begin position="634"/>
        <end position="673"/>
    </location>
</feature>
<evidence type="ECO:0000313" key="3">
    <source>
        <dbReference type="Proteomes" id="UP000179807"/>
    </source>
</evidence>
<name>A0A1J4KYT8_9EUKA</name>
<proteinExistence type="predicted"/>
<feature type="compositionally biased region" description="Low complexity" evidence="1">
    <location>
        <begin position="235"/>
        <end position="254"/>
    </location>
</feature>
<gene>
    <name evidence="2" type="ORF">TRFO_41885</name>
</gene>
<feature type="compositionally biased region" description="Basic residues" evidence="1">
    <location>
        <begin position="655"/>
        <end position="673"/>
    </location>
</feature>
<comment type="caution">
    <text evidence="2">The sequence shown here is derived from an EMBL/GenBank/DDBJ whole genome shotgun (WGS) entry which is preliminary data.</text>
</comment>
<keyword evidence="3" id="KW-1185">Reference proteome</keyword>
<organism evidence="2 3">
    <name type="scientific">Tritrichomonas foetus</name>
    <dbReference type="NCBI Taxonomy" id="1144522"/>
    <lineage>
        <taxon>Eukaryota</taxon>
        <taxon>Metamonada</taxon>
        <taxon>Parabasalia</taxon>
        <taxon>Tritrichomonadida</taxon>
        <taxon>Tritrichomonadidae</taxon>
        <taxon>Tritrichomonas</taxon>
    </lineage>
</organism>
<feature type="region of interest" description="Disordered" evidence="1">
    <location>
        <begin position="210"/>
        <end position="258"/>
    </location>
</feature>
<feature type="compositionally biased region" description="Basic and acidic residues" evidence="1">
    <location>
        <begin position="645"/>
        <end position="654"/>
    </location>
</feature>
<feature type="region of interest" description="Disordered" evidence="1">
    <location>
        <begin position="334"/>
        <end position="414"/>
    </location>
</feature>
<sequence length="1142" mass="131686">MGDHFVNLSYRRENVARIDIIQDKIERTEEKFVNEKKLSDMTENNNRMDLKWTQNIVEDESKMKNVTVSLEKLQSVINILKKPARQNNPLQCDVIGIDVGEFLHDFMCFGIHAPCIKSETPIYASYFVPTSIYATDEIITLFKNPDFTGINQILKLLDIGFCTKTLNAALLKGAKVNVRNHSRRKNETLNYKRYMSCKFSNPNLEFLNPPEIESTPVHSGRRKTMSKHRSKKKSSNSNTLSSNSMSSSPILSSNEDSFMMSQPPSNYIINNIKIDAPSLFYNPNDLIANSLLNKDEITRNENNSFLHSNLTDTTEKIENIEFKDNHKEMNIENETKEDEIKVNEIKEDETKEDKTKEDEIKENKIKEDEIREDETYENEINQMEQNSHHLFDSDSKDMNGRSDRERPDSLSPSLAKKVNFPSMIFSEHGERIKTKATNKVAPSVSTLIKFYQNRSNIQSQIDIELQKKENSSVTKKRSQTTMMKTIDSKSLNENGLIMNNNDDIYVEAEAFKDDRKIENTLTFDTSNYREINEKEHIELMNQIPLLQNEDEIINTNDKIDEKEINERNIEENSPEKVDSIEKNSYKNSNIIDNSIIYQSQPIVGNELFESNGNNLNNAVTKSKSSEQINELNFDLRNPNSTDSEQTNKEEESSGHHRRHKKKPKSNNSSHHRSISLHSYLQTVLTPKQFIKALPIFKNDPLHFARVGNLITTIINDPFVEYLKKIIVNPKKIDILYELTCQFLVLFPTHLTLIHPDKSNPLYHQISHLHLLSALLQGTHGNQSLTQICKTKCRTLVNEISTEIILMPSIKEDLWKTLETNDSRIMEMIVEMPSTQLFSTLLDSHFIQRINNCSYHPRGKRFLLRLLHNESGFATVEYFVLNGFNFKNDYGELSELAISTISQLFRLFSMKLMERSLRIDPTNFFSVFESAKLIKVGIQVAKLICSPIHIPNLKNDKILMEKYSEFTLKIATCGADLNNIIRTLVPFIELEECSAALFKNSDFRSQLFKNLQNSDSRECHYSWVMMCSSLKFPKSCMALIDDSSIIKIFVQLSNHNNAVIVRLFMRFLTGIWSSKSNELSKSAVLALTPAIGPLSCLIGTAEKKFQNFPRTRKKIRNFKKIIFESENENFVMFAQSLRTHLSK</sequence>
<evidence type="ECO:0000313" key="2">
    <source>
        <dbReference type="EMBL" id="OHT16322.1"/>
    </source>
</evidence>
<dbReference type="GeneID" id="94848728"/>
<dbReference type="Proteomes" id="UP000179807">
    <property type="component" value="Unassembled WGS sequence"/>
</dbReference>
<feature type="compositionally biased region" description="Basic residues" evidence="1">
    <location>
        <begin position="219"/>
        <end position="234"/>
    </location>
</feature>
<dbReference type="EMBL" id="MLAK01000120">
    <property type="protein sequence ID" value="OHT16322.1"/>
    <property type="molecule type" value="Genomic_DNA"/>
</dbReference>
<reference evidence="2" key="1">
    <citation type="submission" date="2016-10" db="EMBL/GenBank/DDBJ databases">
        <authorList>
            <person name="Benchimol M."/>
            <person name="Almeida L.G."/>
            <person name="Vasconcelos A.T."/>
            <person name="Perreira-Neves A."/>
            <person name="Rosa I.A."/>
            <person name="Tasca T."/>
            <person name="Bogo M.R."/>
            <person name="de Souza W."/>
        </authorList>
    </citation>
    <scope>NUCLEOTIDE SEQUENCE [LARGE SCALE GENOMIC DNA]</scope>
    <source>
        <strain evidence="2">K</strain>
    </source>
</reference>
<feature type="compositionally biased region" description="Basic and acidic residues" evidence="1">
    <location>
        <begin position="386"/>
        <end position="408"/>
    </location>
</feature>
<feature type="compositionally biased region" description="Basic and acidic residues" evidence="1">
    <location>
        <begin position="334"/>
        <end position="369"/>
    </location>
</feature>
<dbReference type="VEuPathDB" id="TrichDB:TRFO_41885"/>
<protein>
    <submittedName>
        <fullName evidence="2">Uncharacterized protein</fullName>
    </submittedName>
</protein>
<accession>A0A1J4KYT8</accession>
<dbReference type="AlphaFoldDB" id="A0A1J4KYT8"/>
<dbReference type="RefSeq" id="XP_068369458.1">
    <property type="nucleotide sequence ID" value="XM_068514024.1"/>
</dbReference>
<evidence type="ECO:0000256" key="1">
    <source>
        <dbReference type="SAM" id="MobiDB-lite"/>
    </source>
</evidence>